<evidence type="ECO:0000313" key="8">
    <source>
        <dbReference type="Proteomes" id="UP000332933"/>
    </source>
</evidence>
<dbReference type="InterPro" id="IPR013083">
    <property type="entry name" value="Znf_RING/FYVE/PHD"/>
</dbReference>
<evidence type="ECO:0000256" key="4">
    <source>
        <dbReference type="SAM" id="MobiDB-lite"/>
    </source>
</evidence>
<dbReference type="Proteomes" id="UP000332933">
    <property type="component" value="Unassembled WGS sequence"/>
</dbReference>
<sequence>MFSRRSSVEASCGETSDDGSPRRSRRASAGEVFAPLLTLIGARRPPADTVTCIPPSNRKSTPTGRREGFHDDKPTSRRRRRHLPTDSYPSLDSSMTSDVRIPLFTPSPSTVALLRASSSHASLNPSSQSSRTTLCSHLDSEDELRAASVPNDRSNRTCLICDCPVPPQTNAAHNELVPSPCKCSFAWVHLNCLEDFREASGRNCCPVCTTTWYQGYAQVSFRRSFSLSRFAPGFK</sequence>
<keyword evidence="2" id="KW-0863">Zinc-finger</keyword>
<dbReference type="GO" id="GO:0008270">
    <property type="term" value="F:zinc ion binding"/>
    <property type="evidence" value="ECO:0007669"/>
    <property type="project" value="UniProtKB-KW"/>
</dbReference>
<keyword evidence="3" id="KW-0862">Zinc</keyword>
<reference evidence="6" key="2">
    <citation type="submission" date="2019-06" db="EMBL/GenBank/DDBJ databases">
        <title>Genomics analysis of Aphanomyces spp. identifies a new class of oomycete effector associated with host adaptation.</title>
        <authorList>
            <person name="Gaulin E."/>
        </authorList>
    </citation>
    <scope>NUCLEOTIDE SEQUENCE</scope>
    <source>
        <strain evidence="6">CBS 578.67</strain>
    </source>
</reference>
<accession>A0A485KLN2</accession>
<dbReference type="SMART" id="SM00744">
    <property type="entry name" value="RINGv"/>
    <property type="match status" value="1"/>
</dbReference>
<dbReference type="OrthoDB" id="70494at2759"/>
<evidence type="ECO:0000256" key="1">
    <source>
        <dbReference type="ARBA" id="ARBA00022723"/>
    </source>
</evidence>
<feature type="region of interest" description="Disordered" evidence="4">
    <location>
        <begin position="1"/>
        <end position="31"/>
    </location>
</feature>
<evidence type="ECO:0000313" key="7">
    <source>
        <dbReference type="EMBL" id="VFT85784.1"/>
    </source>
</evidence>
<dbReference type="AlphaFoldDB" id="A0A485KLN2"/>
<feature type="domain" description="RING-CH-type" evidence="5">
    <location>
        <begin position="157"/>
        <end position="209"/>
    </location>
</feature>
<proteinExistence type="predicted"/>
<reference evidence="7 8" key="1">
    <citation type="submission" date="2019-03" db="EMBL/GenBank/DDBJ databases">
        <authorList>
            <person name="Gaulin E."/>
            <person name="Dumas B."/>
        </authorList>
    </citation>
    <scope>NUCLEOTIDE SEQUENCE [LARGE SCALE GENOMIC DNA]</scope>
    <source>
        <strain evidence="7">CBS 568.67</strain>
    </source>
</reference>
<evidence type="ECO:0000259" key="5">
    <source>
        <dbReference type="SMART" id="SM00744"/>
    </source>
</evidence>
<dbReference type="EMBL" id="VJMH01005117">
    <property type="protein sequence ID" value="KAF0700564.1"/>
    <property type="molecule type" value="Genomic_DNA"/>
</dbReference>
<dbReference type="EMBL" id="CAADRA010005138">
    <property type="protein sequence ID" value="VFT85784.1"/>
    <property type="molecule type" value="Genomic_DNA"/>
</dbReference>
<dbReference type="InterPro" id="IPR011016">
    <property type="entry name" value="Znf_RING-CH"/>
</dbReference>
<gene>
    <name evidence="7" type="primary">Aste57867_8900</name>
    <name evidence="6" type="ORF">As57867_008865</name>
    <name evidence="7" type="ORF">ASTE57867_8900</name>
</gene>
<keyword evidence="8" id="KW-1185">Reference proteome</keyword>
<feature type="compositionally biased region" description="Basic and acidic residues" evidence="4">
    <location>
        <begin position="64"/>
        <end position="75"/>
    </location>
</feature>
<evidence type="ECO:0000256" key="3">
    <source>
        <dbReference type="ARBA" id="ARBA00022833"/>
    </source>
</evidence>
<name>A0A485KLN2_9STRA</name>
<evidence type="ECO:0000313" key="6">
    <source>
        <dbReference type="EMBL" id="KAF0700564.1"/>
    </source>
</evidence>
<evidence type="ECO:0000256" key="2">
    <source>
        <dbReference type="ARBA" id="ARBA00022771"/>
    </source>
</evidence>
<organism evidence="7 8">
    <name type="scientific">Aphanomyces stellatus</name>
    <dbReference type="NCBI Taxonomy" id="120398"/>
    <lineage>
        <taxon>Eukaryota</taxon>
        <taxon>Sar</taxon>
        <taxon>Stramenopiles</taxon>
        <taxon>Oomycota</taxon>
        <taxon>Saprolegniomycetes</taxon>
        <taxon>Saprolegniales</taxon>
        <taxon>Verrucalvaceae</taxon>
        <taxon>Aphanomyces</taxon>
    </lineage>
</organism>
<protein>
    <submittedName>
        <fullName evidence="7">Aste57867_8900 protein</fullName>
    </submittedName>
</protein>
<dbReference type="Gene3D" id="3.30.40.10">
    <property type="entry name" value="Zinc/RING finger domain, C3HC4 (zinc finger)"/>
    <property type="match status" value="1"/>
</dbReference>
<feature type="region of interest" description="Disordered" evidence="4">
    <location>
        <begin position="46"/>
        <end position="95"/>
    </location>
</feature>
<keyword evidence="1" id="KW-0479">Metal-binding</keyword>